<feature type="transmembrane region" description="Helical" evidence="5">
    <location>
        <begin position="43"/>
        <end position="63"/>
    </location>
</feature>
<protein>
    <submittedName>
        <fullName evidence="6">Uncharacterized protein</fullName>
    </submittedName>
</protein>
<evidence type="ECO:0000313" key="7">
    <source>
        <dbReference type="Proteomes" id="UP000595253"/>
    </source>
</evidence>
<gene>
    <name evidence="6" type="ORF">LLC_11650</name>
</gene>
<dbReference type="PANTHER" id="PTHR23501">
    <property type="entry name" value="MAJOR FACILITATOR SUPERFAMILY"/>
    <property type="match status" value="1"/>
</dbReference>
<evidence type="ECO:0000313" key="6">
    <source>
        <dbReference type="EMBL" id="BCO05925.1"/>
    </source>
</evidence>
<organism evidence="6 7">
    <name type="scientific">Lactococcus lactis subsp. cremoris</name>
    <name type="common">Streptococcus cremoris</name>
    <dbReference type="NCBI Taxonomy" id="1359"/>
    <lineage>
        <taxon>Bacteria</taxon>
        <taxon>Bacillati</taxon>
        <taxon>Bacillota</taxon>
        <taxon>Bacilli</taxon>
        <taxon>Lactobacillales</taxon>
        <taxon>Streptococcaceae</taxon>
        <taxon>Lactococcus</taxon>
    </lineage>
</organism>
<sequence length="226" mass="24446">MITFVLIGLSLFIIYGIYNQIRKNNTVLPLRFFKSKHFTAANIGIFLAGIASNGPMLLLPLFFQNTKGFTAIEAGLMLIPQGLGMMATRPLIGKMIDRLGARPVVLVSIAISLLGTVPFIFVQENTNLIWLGLVLFIRGMGIGGLQMPMMTDIFIGLDKQDIPGASVGQRIIQNVGSSFGSAVISAVVTAVVTSEIAGQMTTKLHQLASSTYHFNSHGYCDCKNFC</sequence>
<comment type="subcellular location">
    <subcellularLocation>
        <location evidence="1">Cell membrane</location>
        <topology evidence="1">Multi-pass membrane protein</topology>
    </subcellularLocation>
</comment>
<dbReference type="RefSeq" id="WP_232035060.1">
    <property type="nucleotide sequence ID" value="NZ_AP018499.1"/>
</dbReference>
<keyword evidence="3 5" id="KW-1133">Transmembrane helix</keyword>
<dbReference type="Pfam" id="PF07690">
    <property type="entry name" value="MFS_1"/>
    <property type="match status" value="1"/>
</dbReference>
<dbReference type="Proteomes" id="UP000595253">
    <property type="component" value="Chromosome"/>
</dbReference>
<accession>A0AAD1JY96</accession>
<keyword evidence="4 5" id="KW-0472">Membrane</keyword>
<feature type="transmembrane region" description="Helical" evidence="5">
    <location>
        <begin position="104"/>
        <end position="122"/>
    </location>
</feature>
<feature type="transmembrane region" description="Helical" evidence="5">
    <location>
        <begin position="128"/>
        <end position="145"/>
    </location>
</feature>
<evidence type="ECO:0000256" key="2">
    <source>
        <dbReference type="ARBA" id="ARBA00022692"/>
    </source>
</evidence>
<dbReference type="AlphaFoldDB" id="A0AAD1JY96"/>
<proteinExistence type="predicted"/>
<dbReference type="Gene3D" id="1.20.1250.20">
    <property type="entry name" value="MFS general substrate transporter like domains"/>
    <property type="match status" value="1"/>
</dbReference>
<dbReference type="GO" id="GO:0005886">
    <property type="term" value="C:plasma membrane"/>
    <property type="evidence" value="ECO:0007669"/>
    <property type="project" value="UniProtKB-SubCell"/>
</dbReference>
<dbReference type="PANTHER" id="PTHR23501:SF1">
    <property type="entry name" value="TRANSPORT PROTEIN HSRA-RELATED"/>
    <property type="match status" value="1"/>
</dbReference>
<name>A0AAD1JY96_LACLC</name>
<keyword evidence="2 5" id="KW-0812">Transmembrane</keyword>
<dbReference type="InterPro" id="IPR036259">
    <property type="entry name" value="MFS_trans_sf"/>
</dbReference>
<dbReference type="SUPFAM" id="SSF103473">
    <property type="entry name" value="MFS general substrate transporter"/>
    <property type="match status" value="1"/>
</dbReference>
<evidence type="ECO:0000256" key="1">
    <source>
        <dbReference type="ARBA" id="ARBA00004651"/>
    </source>
</evidence>
<dbReference type="GO" id="GO:0022857">
    <property type="term" value="F:transmembrane transporter activity"/>
    <property type="evidence" value="ECO:0007669"/>
    <property type="project" value="InterPro"/>
</dbReference>
<evidence type="ECO:0000256" key="3">
    <source>
        <dbReference type="ARBA" id="ARBA00022989"/>
    </source>
</evidence>
<dbReference type="EMBL" id="AP024222">
    <property type="protein sequence ID" value="BCO05925.1"/>
    <property type="molecule type" value="Genomic_DNA"/>
</dbReference>
<evidence type="ECO:0000256" key="4">
    <source>
        <dbReference type="ARBA" id="ARBA00023136"/>
    </source>
</evidence>
<dbReference type="InterPro" id="IPR011701">
    <property type="entry name" value="MFS"/>
</dbReference>
<evidence type="ECO:0000256" key="5">
    <source>
        <dbReference type="SAM" id="Phobius"/>
    </source>
</evidence>
<reference evidence="6 7" key="1">
    <citation type="submission" date="2020-12" db="EMBL/GenBank/DDBJ databases">
        <title>Complete genome sequence of lactococcus lactis subsp. cremoris strain EPSC and strain G3-2.</title>
        <authorList>
            <person name="Kita K."/>
            <person name="Ishikawa S."/>
        </authorList>
    </citation>
    <scope>NUCLEOTIDE SEQUENCE [LARGE SCALE GENOMIC DNA]</scope>
    <source>
        <strain evidence="6 7">EPSC</strain>
    </source>
</reference>